<keyword evidence="2 6" id="KW-0732">Signal</keyword>
<evidence type="ECO:0000313" key="9">
    <source>
        <dbReference type="Proteomes" id="UP000059074"/>
    </source>
</evidence>
<dbReference type="Pfam" id="PF13505">
    <property type="entry name" value="OMP_b-brl"/>
    <property type="match status" value="1"/>
</dbReference>
<dbReference type="InterPro" id="IPR027385">
    <property type="entry name" value="Beta-barrel_OMP"/>
</dbReference>
<dbReference type="RefSeq" id="WP_068461123.1">
    <property type="nucleotide sequence ID" value="NZ_LMTR01000045.1"/>
</dbReference>
<protein>
    <submittedName>
        <fullName evidence="8">Outer membrane protein</fullName>
    </submittedName>
</protein>
<comment type="similarity">
    <text evidence="5">Belongs to the Omp25/RopB family.</text>
</comment>
<feature type="domain" description="Outer membrane protein beta-barrel" evidence="7">
    <location>
        <begin position="24"/>
        <end position="200"/>
    </location>
</feature>
<dbReference type="EMBL" id="LMTR01000045">
    <property type="protein sequence ID" value="KWT69419.1"/>
    <property type="molecule type" value="Genomic_DNA"/>
</dbReference>
<dbReference type="InterPro" id="IPR051692">
    <property type="entry name" value="OMP-like"/>
</dbReference>
<dbReference type="SUPFAM" id="SSF56925">
    <property type="entry name" value="OMPA-like"/>
    <property type="match status" value="1"/>
</dbReference>
<evidence type="ECO:0000259" key="7">
    <source>
        <dbReference type="Pfam" id="PF13505"/>
    </source>
</evidence>
<evidence type="ECO:0000313" key="8">
    <source>
        <dbReference type="EMBL" id="KWT69419.1"/>
    </source>
</evidence>
<name>A0A120CWI7_HYPSL</name>
<dbReference type="PATRIC" id="fig|121290.4.peg.2740"/>
<dbReference type="AlphaFoldDB" id="A0A120CWI7"/>
<evidence type="ECO:0000256" key="2">
    <source>
        <dbReference type="ARBA" id="ARBA00022729"/>
    </source>
</evidence>
<dbReference type="InterPro" id="IPR011250">
    <property type="entry name" value="OMP/PagP_B-barrel"/>
</dbReference>
<organism evidence="8 9">
    <name type="scientific">Hyphomicrobium sulfonivorans</name>
    <dbReference type="NCBI Taxonomy" id="121290"/>
    <lineage>
        <taxon>Bacteria</taxon>
        <taxon>Pseudomonadati</taxon>
        <taxon>Pseudomonadota</taxon>
        <taxon>Alphaproteobacteria</taxon>
        <taxon>Hyphomicrobiales</taxon>
        <taxon>Hyphomicrobiaceae</taxon>
        <taxon>Hyphomicrobium</taxon>
    </lineage>
</organism>
<dbReference type="Gene3D" id="2.40.160.20">
    <property type="match status" value="1"/>
</dbReference>
<evidence type="ECO:0000256" key="4">
    <source>
        <dbReference type="ARBA" id="ARBA00023237"/>
    </source>
</evidence>
<comment type="subcellular location">
    <subcellularLocation>
        <location evidence="1">Cell outer membrane</location>
    </subcellularLocation>
</comment>
<evidence type="ECO:0000256" key="3">
    <source>
        <dbReference type="ARBA" id="ARBA00023136"/>
    </source>
</evidence>
<gene>
    <name evidence="8" type="ORF">APY04_1502</name>
</gene>
<dbReference type="GO" id="GO:0009279">
    <property type="term" value="C:cell outer membrane"/>
    <property type="evidence" value="ECO:0007669"/>
    <property type="project" value="UniProtKB-SubCell"/>
</dbReference>
<dbReference type="OrthoDB" id="9815357at2"/>
<dbReference type="Proteomes" id="UP000059074">
    <property type="component" value="Unassembled WGS sequence"/>
</dbReference>
<evidence type="ECO:0000256" key="5">
    <source>
        <dbReference type="ARBA" id="ARBA00038306"/>
    </source>
</evidence>
<keyword evidence="3" id="KW-0472">Membrane</keyword>
<evidence type="ECO:0000256" key="1">
    <source>
        <dbReference type="ARBA" id="ARBA00004442"/>
    </source>
</evidence>
<accession>A0A120CWI7</accession>
<sequence>MSVFKRLSRGVVACVLPVGFATAVAAGPFNSYQSYSPRDAWSGLYLGVHEAGAWGDSDWTFANGSRTSPDYNLGALFGGQIGYQQQWDNFVLGAELSYSGVLNVDQADFCPGGARVCGNELNGLLLANARLGYAFGRTLLYGTAGYARANIKADIDAGGGPLDLRGKEKISGWNYGGGFEYLITPSISFGLEYIRVDLRDKQFALSDGAGVVGEVVDIENTFNVVRGRISVKLGGGDSGYASPLK</sequence>
<dbReference type="STRING" id="121290.APY04_1502"/>
<reference evidence="8 9" key="1">
    <citation type="submission" date="2015-10" db="EMBL/GenBank/DDBJ databases">
        <title>Transcriptomic analysis of a linuron degrading triple-species bacterial consortium.</title>
        <authorList>
            <person name="Albers P."/>
        </authorList>
    </citation>
    <scope>NUCLEOTIDE SEQUENCE [LARGE SCALE GENOMIC DNA]</scope>
    <source>
        <strain evidence="8 9">WDL6</strain>
    </source>
</reference>
<evidence type="ECO:0000256" key="6">
    <source>
        <dbReference type="SAM" id="SignalP"/>
    </source>
</evidence>
<proteinExistence type="inferred from homology"/>
<feature type="signal peptide" evidence="6">
    <location>
        <begin position="1"/>
        <end position="25"/>
    </location>
</feature>
<comment type="caution">
    <text evidence="8">The sequence shown here is derived from an EMBL/GenBank/DDBJ whole genome shotgun (WGS) entry which is preliminary data.</text>
</comment>
<keyword evidence="9" id="KW-1185">Reference proteome</keyword>
<keyword evidence="4" id="KW-0998">Cell outer membrane</keyword>
<feature type="chain" id="PRO_5007163967" evidence="6">
    <location>
        <begin position="26"/>
        <end position="245"/>
    </location>
</feature>
<dbReference type="PANTHER" id="PTHR34001:SF3">
    <property type="entry name" value="BLL7405 PROTEIN"/>
    <property type="match status" value="1"/>
</dbReference>
<dbReference type="PANTHER" id="PTHR34001">
    <property type="entry name" value="BLL7405 PROTEIN"/>
    <property type="match status" value="1"/>
</dbReference>